<keyword evidence="3 8" id="KW-0728">SH3 domain</keyword>
<keyword evidence="5" id="KW-0175">Coiled coil</keyword>
<dbReference type="GO" id="GO:0045773">
    <property type="term" value="P:positive regulation of axon extension"/>
    <property type="evidence" value="ECO:0007669"/>
    <property type="project" value="TreeGrafter"/>
</dbReference>
<comment type="similarity">
    <text evidence="2">Belongs to the ABP1 family.</text>
</comment>
<evidence type="ECO:0000313" key="13">
    <source>
        <dbReference type="WBParaSite" id="Pan_g12366.t1"/>
    </source>
</evidence>
<dbReference type="CDD" id="cd11960">
    <property type="entry name" value="SH3_Abp1_eu"/>
    <property type="match status" value="1"/>
</dbReference>
<keyword evidence="6" id="KW-0009">Actin-binding</keyword>
<evidence type="ECO:0000256" key="6">
    <source>
        <dbReference type="ARBA" id="ARBA00023203"/>
    </source>
</evidence>
<dbReference type="SMART" id="SM00102">
    <property type="entry name" value="ADF"/>
    <property type="match status" value="1"/>
</dbReference>
<sequence length="414" mass="45778">MSCNLLTNEDALRAAFNQVSNSTTGSEWAIFEYDGQTSIITVGETGEGGLPELTQALNPAKVQYGFATVQVPGLTQRKVILIHWQGGSVPATKLANTATNVNEVKHFFKKVNLTINARSEDDVDLSYIQYEVSKLSAGVNPIASPSSHTMFEIPAPIGTAYTPVKPHTDIDLQEREKFWKEQQLEEEERRREEIKRNEERTKLFQMERKQLETKLHQTHINAQAPKQQYVPPLAALGNAPKKSTLITGRTQLFEQKVLDLLDTSVKPSTKPKNFKYEVAVSKPLGTPVNREIEGQNGGSVAQNVNVDASPSKSAAEIKKQFSESSVPTSPTSPTIVNNNNIVNKPAPPPLPTSPPPAGNRVLALWDYQANEPNEISFNPDDIITEVERLHEGWWKGRAPNGQLGLFPSNFVKPL</sequence>
<evidence type="ECO:0000256" key="9">
    <source>
        <dbReference type="SAM" id="MobiDB-lite"/>
    </source>
</evidence>
<reference evidence="13" key="2">
    <citation type="submission" date="2020-10" db="UniProtKB">
        <authorList>
            <consortium name="WormBaseParasite"/>
        </authorList>
    </citation>
    <scope>IDENTIFICATION</scope>
</reference>
<dbReference type="SMART" id="SM00326">
    <property type="entry name" value="SH3"/>
    <property type="match status" value="1"/>
</dbReference>
<dbReference type="GO" id="GO:0030027">
    <property type="term" value="C:lamellipodium"/>
    <property type="evidence" value="ECO:0007669"/>
    <property type="project" value="TreeGrafter"/>
</dbReference>
<evidence type="ECO:0000256" key="3">
    <source>
        <dbReference type="ARBA" id="ARBA00022443"/>
    </source>
</evidence>
<accession>A0A7E4USP3</accession>
<dbReference type="PROSITE" id="PS50002">
    <property type="entry name" value="SH3"/>
    <property type="match status" value="1"/>
</dbReference>
<keyword evidence="4" id="KW-0963">Cytoplasm</keyword>
<dbReference type="FunFam" id="2.30.30.40:FF:000046">
    <property type="entry name" value="Drebrin-like protein isoform B"/>
    <property type="match status" value="1"/>
</dbReference>
<evidence type="ECO:0000256" key="7">
    <source>
        <dbReference type="ARBA" id="ARBA00023212"/>
    </source>
</evidence>
<dbReference type="AlphaFoldDB" id="A0A7E4USP3"/>
<evidence type="ECO:0000313" key="12">
    <source>
        <dbReference type="Proteomes" id="UP000492821"/>
    </source>
</evidence>
<dbReference type="GO" id="GO:0030425">
    <property type="term" value="C:dendrite"/>
    <property type="evidence" value="ECO:0007669"/>
    <property type="project" value="TreeGrafter"/>
</dbReference>
<dbReference type="SUPFAM" id="SSF50044">
    <property type="entry name" value="SH3-domain"/>
    <property type="match status" value="1"/>
</dbReference>
<dbReference type="GO" id="GO:0051015">
    <property type="term" value="F:actin filament binding"/>
    <property type="evidence" value="ECO:0007669"/>
    <property type="project" value="TreeGrafter"/>
</dbReference>
<dbReference type="GO" id="GO:0045211">
    <property type="term" value="C:postsynaptic membrane"/>
    <property type="evidence" value="ECO:0007669"/>
    <property type="project" value="TreeGrafter"/>
</dbReference>
<comment type="subcellular location">
    <subcellularLocation>
        <location evidence="1">Cytoplasm</location>
        <location evidence="1">Cytoskeleton</location>
    </subcellularLocation>
</comment>
<organism evidence="12 13">
    <name type="scientific">Panagrellus redivivus</name>
    <name type="common">Microworm</name>
    <dbReference type="NCBI Taxonomy" id="6233"/>
    <lineage>
        <taxon>Eukaryota</taxon>
        <taxon>Metazoa</taxon>
        <taxon>Ecdysozoa</taxon>
        <taxon>Nematoda</taxon>
        <taxon>Chromadorea</taxon>
        <taxon>Rhabditida</taxon>
        <taxon>Tylenchina</taxon>
        <taxon>Panagrolaimomorpha</taxon>
        <taxon>Panagrolaimoidea</taxon>
        <taxon>Panagrolaimidae</taxon>
        <taxon>Panagrellus</taxon>
    </lineage>
</organism>
<dbReference type="GO" id="GO:0030427">
    <property type="term" value="C:site of polarized growth"/>
    <property type="evidence" value="ECO:0007669"/>
    <property type="project" value="TreeGrafter"/>
</dbReference>
<dbReference type="Pfam" id="PF00241">
    <property type="entry name" value="Cofilin_ADF"/>
    <property type="match status" value="1"/>
</dbReference>
<feature type="compositionally biased region" description="Low complexity" evidence="9">
    <location>
        <begin position="322"/>
        <end position="344"/>
    </location>
</feature>
<dbReference type="InterPro" id="IPR035717">
    <property type="entry name" value="Drebrin-like_SH3"/>
</dbReference>
<evidence type="ECO:0000256" key="2">
    <source>
        <dbReference type="ARBA" id="ARBA00011039"/>
    </source>
</evidence>
<evidence type="ECO:0000256" key="8">
    <source>
        <dbReference type="PROSITE-ProRule" id="PRU00192"/>
    </source>
</evidence>
<dbReference type="GO" id="GO:0005884">
    <property type="term" value="C:actin filament"/>
    <property type="evidence" value="ECO:0007669"/>
    <property type="project" value="TreeGrafter"/>
</dbReference>
<proteinExistence type="inferred from homology"/>
<feature type="domain" description="ADF-H" evidence="11">
    <location>
        <begin position="4"/>
        <end position="133"/>
    </location>
</feature>
<feature type="compositionally biased region" description="Pro residues" evidence="9">
    <location>
        <begin position="345"/>
        <end position="355"/>
    </location>
</feature>
<evidence type="ECO:0000256" key="1">
    <source>
        <dbReference type="ARBA" id="ARBA00004245"/>
    </source>
</evidence>
<dbReference type="GO" id="GO:0030833">
    <property type="term" value="P:regulation of actin filament polymerization"/>
    <property type="evidence" value="ECO:0007669"/>
    <property type="project" value="TreeGrafter"/>
</dbReference>
<dbReference type="SUPFAM" id="SSF55753">
    <property type="entry name" value="Actin depolymerizing proteins"/>
    <property type="match status" value="1"/>
</dbReference>
<evidence type="ECO:0000256" key="4">
    <source>
        <dbReference type="ARBA" id="ARBA00022490"/>
    </source>
</evidence>
<dbReference type="GO" id="GO:0030864">
    <property type="term" value="C:cortical actin cytoskeleton"/>
    <property type="evidence" value="ECO:0007669"/>
    <property type="project" value="TreeGrafter"/>
</dbReference>
<dbReference type="GO" id="GO:0098974">
    <property type="term" value="P:postsynaptic actin cytoskeleton organization"/>
    <property type="evidence" value="ECO:0007669"/>
    <property type="project" value="TreeGrafter"/>
</dbReference>
<dbReference type="PANTHER" id="PTHR10829">
    <property type="entry name" value="CORTACTIN AND DREBRIN"/>
    <property type="match status" value="1"/>
</dbReference>
<feature type="domain" description="SH3" evidence="10">
    <location>
        <begin position="356"/>
        <end position="414"/>
    </location>
</feature>
<evidence type="ECO:0000259" key="10">
    <source>
        <dbReference type="PROSITE" id="PS50002"/>
    </source>
</evidence>
<dbReference type="PANTHER" id="PTHR10829:SF25">
    <property type="entry name" value="DREBRIN-LIKE PROTEIN"/>
    <property type="match status" value="1"/>
</dbReference>
<reference evidence="12" key="1">
    <citation type="journal article" date="2013" name="Genetics">
        <title>The draft genome and transcriptome of Panagrellus redivivus are shaped by the harsh demands of a free-living lifestyle.</title>
        <authorList>
            <person name="Srinivasan J."/>
            <person name="Dillman A.R."/>
            <person name="Macchietto M.G."/>
            <person name="Heikkinen L."/>
            <person name="Lakso M."/>
            <person name="Fracchia K.M."/>
            <person name="Antoshechkin I."/>
            <person name="Mortazavi A."/>
            <person name="Wong G."/>
            <person name="Sternberg P.W."/>
        </authorList>
    </citation>
    <scope>NUCLEOTIDE SEQUENCE [LARGE SCALE GENOMIC DNA]</scope>
    <source>
        <strain evidence="12">MT8872</strain>
    </source>
</reference>
<dbReference type="InterPro" id="IPR002108">
    <property type="entry name" value="ADF-H"/>
</dbReference>
<dbReference type="WBParaSite" id="Pan_g12366.t1">
    <property type="protein sequence ID" value="Pan_g12366.t1"/>
    <property type="gene ID" value="Pan_g12366"/>
</dbReference>
<dbReference type="GO" id="GO:0048812">
    <property type="term" value="P:neuron projection morphogenesis"/>
    <property type="evidence" value="ECO:0007669"/>
    <property type="project" value="TreeGrafter"/>
</dbReference>
<dbReference type="Gene3D" id="2.30.30.40">
    <property type="entry name" value="SH3 Domains"/>
    <property type="match status" value="1"/>
</dbReference>
<dbReference type="InterPro" id="IPR001452">
    <property type="entry name" value="SH3_domain"/>
</dbReference>
<evidence type="ECO:0000259" key="11">
    <source>
        <dbReference type="PROSITE" id="PS51263"/>
    </source>
</evidence>
<evidence type="ECO:0000256" key="5">
    <source>
        <dbReference type="ARBA" id="ARBA00023054"/>
    </source>
</evidence>
<dbReference type="Gene3D" id="3.40.20.10">
    <property type="entry name" value="Severin"/>
    <property type="match status" value="1"/>
</dbReference>
<dbReference type="InterPro" id="IPR036028">
    <property type="entry name" value="SH3-like_dom_sf"/>
</dbReference>
<dbReference type="PROSITE" id="PS51263">
    <property type="entry name" value="ADF_H"/>
    <property type="match status" value="1"/>
</dbReference>
<dbReference type="Proteomes" id="UP000492821">
    <property type="component" value="Unassembled WGS sequence"/>
</dbReference>
<dbReference type="GO" id="GO:0014069">
    <property type="term" value="C:postsynaptic density"/>
    <property type="evidence" value="ECO:0007669"/>
    <property type="project" value="TreeGrafter"/>
</dbReference>
<dbReference type="Pfam" id="PF14604">
    <property type="entry name" value="SH3_9"/>
    <property type="match status" value="1"/>
</dbReference>
<dbReference type="PRINTS" id="PR00452">
    <property type="entry name" value="SH3DOMAIN"/>
</dbReference>
<feature type="region of interest" description="Disordered" evidence="9">
    <location>
        <begin position="311"/>
        <end position="355"/>
    </location>
</feature>
<keyword evidence="12" id="KW-1185">Reference proteome</keyword>
<dbReference type="InterPro" id="IPR029006">
    <property type="entry name" value="ADF-H/Gelsolin-like_dom_sf"/>
</dbReference>
<name>A0A7E4USP3_PANRE</name>
<keyword evidence="7" id="KW-0206">Cytoskeleton</keyword>
<protein>
    <submittedName>
        <fullName evidence="13">Drebrin-like protein</fullName>
    </submittedName>
</protein>